<dbReference type="EMBL" id="FOXH01000001">
    <property type="protein sequence ID" value="SFP12793.1"/>
    <property type="molecule type" value="Genomic_DNA"/>
</dbReference>
<protein>
    <submittedName>
        <fullName evidence="1">Uncharacterized protein</fullName>
    </submittedName>
</protein>
<keyword evidence="2" id="KW-1185">Reference proteome</keyword>
<accession>A0A1I5MTA7</accession>
<evidence type="ECO:0000313" key="1">
    <source>
        <dbReference type="EMBL" id="SFP12793.1"/>
    </source>
</evidence>
<dbReference type="STRING" id="1079859.SAMN04515674_101439"/>
<gene>
    <name evidence="1" type="ORF">SAMN04515674_101439</name>
</gene>
<dbReference type="Proteomes" id="UP000199306">
    <property type="component" value="Unassembled WGS sequence"/>
</dbReference>
<name>A0A1I5MTA7_9BACT</name>
<proteinExistence type="predicted"/>
<dbReference type="RefSeq" id="WP_092011370.1">
    <property type="nucleotide sequence ID" value="NZ_FOXH01000001.1"/>
</dbReference>
<reference evidence="1 2" key="1">
    <citation type="submission" date="2016-10" db="EMBL/GenBank/DDBJ databases">
        <authorList>
            <person name="de Groot N.N."/>
        </authorList>
    </citation>
    <scope>NUCLEOTIDE SEQUENCE [LARGE SCALE GENOMIC DNA]</scope>
    <source>
        <strain evidence="2">E92,LMG 26720,CCM 7988</strain>
    </source>
</reference>
<evidence type="ECO:0000313" key="2">
    <source>
        <dbReference type="Proteomes" id="UP000199306"/>
    </source>
</evidence>
<organism evidence="1 2">
    <name type="scientific">Pseudarcicella hirudinis</name>
    <dbReference type="NCBI Taxonomy" id="1079859"/>
    <lineage>
        <taxon>Bacteria</taxon>
        <taxon>Pseudomonadati</taxon>
        <taxon>Bacteroidota</taxon>
        <taxon>Cytophagia</taxon>
        <taxon>Cytophagales</taxon>
        <taxon>Flectobacillaceae</taxon>
        <taxon>Pseudarcicella</taxon>
    </lineage>
</organism>
<dbReference type="AlphaFoldDB" id="A0A1I5MTA7"/>
<sequence length="159" mass="18692">MEEHSREIVGNLYVEAKELFSEIWANIAISGDQFEKLSPSATQKFQDRVDKLRKLETIVDKFNDCFFIILTQQNERLRNARKALDFEDSSILFPSIPELSIKEKMIENLVIALVNNAKTTKEIMEIWSENVQLLKLTLTYDNFIHLHERVNARHRDLQK</sequence>